<dbReference type="Proteomes" id="UP001592582">
    <property type="component" value="Unassembled WGS sequence"/>
</dbReference>
<keyword evidence="4" id="KW-1185">Reference proteome</keyword>
<keyword evidence="2" id="KW-0472">Membrane</keyword>
<gene>
    <name evidence="3" type="ORF">ACEZDG_34090</name>
</gene>
<feature type="region of interest" description="Disordered" evidence="1">
    <location>
        <begin position="70"/>
        <end position="108"/>
    </location>
</feature>
<keyword evidence="2" id="KW-0812">Transmembrane</keyword>
<dbReference type="EMBL" id="JBHEZX010000023">
    <property type="protein sequence ID" value="MFC1414306.1"/>
    <property type="molecule type" value="Genomic_DNA"/>
</dbReference>
<accession>A0ABV6VL24</accession>
<proteinExistence type="predicted"/>
<evidence type="ECO:0000256" key="1">
    <source>
        <dbReference type="SAM" id="MobiDB-lite"/>
    </source>
</evidence>
<name>A0ABV6VL24_9ACTN</name>
<reference evidence="3 4" key="1">
    <citation type="submission" date="2024-09" db="EMBL/GenBank/DDBJ databases">
        <authorList>
            <person name="Lee S.D."/>
        </authorList>
    </citation>
    <scope>NUCLEOTIDE SEQUENCE [LARGE SCALE GENOMIC DNA]</scope>
    <source>
        <strain evidence="3 4">N1-1</strain>
    </source>
</reference>
<keyword evidence="2" id="KW-1133">Transmembrane helix</keyword>
<dbReference type="RefSeq" id="WP_380517659.1">
    <property type="nucleotide sequence ID" value="NZ_JBHEZX010000023.1"/>
</dbReference>
<protein>
    <submittedName>
        <fullName evidence="3">Uncharacterized protein</fullName>
    </submittedName>
</protein>
<feature type="compositionally biased region" description="Polar residues" evidence="1">
    <location>
        <begin position="79"/>
        <end position="95"/>
    </location>
</feature>
<feature type="transmembrane region" description="Helical" evidence="2">
    <location>
        <begin position="43"/>
        <end position="64"/>
    </location>
</feature>
<evidence type="ECO:0000256" key="2">
    <source>
        <dbReference type="SAM" id="Phobius"/>
    </source>
</evidence>
<evidence type="ECO:0000313" key="3">
    <source>
        <dbReference type="EMBL" id="MFC1414306.1"/>
    </source>
</evidence>
<evidence type="ECO:0000313" key="4">
    <source>
        <dbReference type="Proteomes" id="UP001592582"/>
    </source>
</evidence>
<sequence length="288" mass="29615">MTDAFEHDLEEALAALADRSAPPSAALAGRARARVTARRRRRAVAGTTGVAACAAALLTVALTLPTGSAPSAPVPTTGPAASSSVQPPATGTSTPPETPWWPLAEAGSTAPPHAVVSLWDARGPHSDVRQLHQDYVGGQLVLLIVGRDSAGQDRMALVQGRSDGLGGLYSTGLKLLQDLPRPNDPTAPLALAFGSGTASTIEVLAPPCSGTAWYSSDRDNSPLALHRDGNQISALLSKQLDSAELPHVMTIECGSTTGSATKAAPFALTLQFAVPVTDNATVYLFDTD</sequence>
<organism evidence="3 4">
    <name type="scientific">Streptacidiphilus alkalitolerans</name>
    <dbReference type="NCBI Taxonomy" id="3342712"/>
    <lineage>
        <taxon>Bacteria</taxon>
        <taxon>Bacillati</taxon>
        <taxon>Actinomycetota</taxon>
        <taxon>Actinomycetes</taxon>
        <taxon>Kitasatosporales</taxon>
        <taxon>Streptomycetaceae</taxon>
        <taxon>Streptacidiphilus</taxon>
    </lineage>
</organism>
<comment type="caution">
    <text evidence="3">The sequence shown here is derived from an EMBL/GenBank/DDBJ whole genome shotgun (WGS) entry which is preliminary data.</text>
</comment>